<dbReference type="OrthoDB" id="306726at2"/>
<evidence type="ECO:0000313" key="1">
    <source>
        <dbReference type="EMBL" id="CCO07721.1"/>
    </source>
</evidence>
<reference evidence="1 2" key="1">
    <citation type="journal article" date="2013" name="Genome Announc.">
        <title>Genome Sequence of the Sulfate-Reducing Bacterium Desulfotomaculum hydrothermale Lam5(T).</title>
        <authorList>
            <person name="Amin O."/>
            <person name="Fardeau M.L."/>
            <person name="Valette O."/>
            <person name="Hirschler-Rea A."/>
            <person name="Barbe V."/>
            <person name="Medigue C."/>
            <person name="Vacherie B."/>
            <person name="Ollivier B."/>
            <person name="Bertin P.N."/>
            <person name="Dolla A."/>
        </authorList>
    </citation>
    <scope>NUCLEOTIDE SEQUENCE [LARGE SCALE GENOMIC DNA]</scope>
    <source>
        <strain evidence="2">Lam5 / DSM 18033</strain>
    </source>
</reference>
<evidence type="ECO:0000313" key="2">
    <source>
        <dbReference type="Proteomes" id="UP000009315"/>
    </source>
</evidence>
<evidence type="ECO:0008006" key="3">
    <source>
        <dbReference type="Google" id="ProtNLM"/>
    </source>
</evidence>
<comment type="caution">
    <text evidence="1">The sequence shown here is derived from an EMBL/GenBank/DDBJ whole genome shotgun (WGS) entry which is preliminary data.</text>
</comment>
<name>K8EGC2_9FIRM</name>
<dbReference type="AlphaFoldDB" id="K8EGC2"/>
<proteinExistence type="predicted"/>
<keyword evidence="2" id="KW-1185">Reference proteome</keyword>
<dbReference type="eggNOG" id="COG4812">
    <property type="taxonomic scope" value="Bacteria"/>
</dbReference>
<dbReference type="RefSeq" id="WP_008410732.1">
    <property type="nucleotide sequence ID" value="NZ_CAOS01000004.1"/>
</dbReference>
<dbReference type="STRING" id="1121428.DESHY_120085"/>
<dbReference type="EMBL" id="CAOS01000004">
    <property type="protein sequence ID" value="CCO07721.1"/>
    <property type="molecule type" value="Genomic_DNA"/>
</dbReference>
<accession>K8EGC2</accession>
<dbReference type="Proteomes" id="UP000009315">
    <property type="component" value="Unassembled WGS sequence"/>
</dbReference>
<sequence length="225" mass="26228">MKFITEMELRELYKREPFTTFALEPNTRITPGARQFLVDKRVTLVQAQQKQTAAKKNKAGREKPVTGSTNWCTEKLRRKMDYVESLLLLVGLEIWRAGDAGLAEEVMALLKYFRSVRNAEKEQKAPDTVQFWGWTEDEIKKRADDMEKHVDINESHYRLANGKEIILLNHVRAALREVEPALLEVYWDDDKQICVRQDLIDKVNLIINILCMIMWKRLGGNHGKD</sequence>
<organism evidence="1 2">
    <name type="scientific">Desulforamulus hydrothermalis Lam5 = DSM 18033</name>
    <dbReference type="NCBI Taxonomy" id="1121428"/>
    <lineage>
        <taxon>Bacteria</taxon>
        <taxon>Bacillati</taxon>
        <taxon>Bacillota</taxon>
        <taxon>Clostridia</taxon>
        <taxon>Eubacteriales</taxon>
        <taxon>Peptococcaceae</taxon>
        <taxon>Desulforamulus</taxon>
    </lineage>
</organism>
<gene>
    <name evidence="1" type="ORF">DESHY_120085</name>
</gene>
<protein>
    <recommendedName>
        <fullName evidence="3">Cobalamin adenosyltransferase-like domain-containing protein</fullName>
    </recommendedName>
</protein>